<reference evidence="1" key="2">
    <citation type="submission" date="2018-07" db="EMBL/GenBank/DDBJ databases">
        <authorList>
            <consortium name="NCBI Pathogen Detection Project"/>
        </authorList>
    </citation>
    <scope>NUCLEOTIDE SEQUENCE</scope>
    <source>
        <strain evidence="1">128-87</strain>
    </source>
</reference>
<gene>
    <name evidence="1" type="ORF">GND69_004220</name>
</gene>
<name>A0A735VXE1_SALDZ</name>
<dbReference type="EMBL" id="DAASUW010000032">
    <property type="protein sequence ID" value="HAE7124363.1"/>
    <property type="molecule type" value="Genomic_DNA"/>
</dbReference>
<proteinExistence type="predicted"/>
<evidence type="ECO:0000313" key="1">
    <source>
        <dbReference type="EMBL" id="HAE7124363.1"/>
    </source>
</evidence>
<comment type="caution">
    <text evidence="1">The sequence shown here is derived from an EMBL/GenBank/DDBJ whole genome shotgun (WGS) entry which is preliminary data.</text>
</comment>
<sequence length="57" mass="6615">MPPWTTFQRVQENLMRGRVRPLDKRSPTRAIQGIDGDLKLNRALRLFLCLLSSGDIY</sequence>
<dbReference type="AlphaFoldDB" id="A0A735VXE1"/>
<reference evidence="1" key="1">
    <citation type="journal article" date="2018" name="Genome Biol.">
        <title>SKESA: strategic k-mer extension for scrupulous assemblies.</title>
        <authorList>
            <person name="Souvorov A."/>
            <person name="Agarwala R."/>
            <person name="Lipman D.J."/>
        </authorList>
    </citation>
    <scope>NUCLEOTIDE SEQUENCE</scope>
    <source>
        <strain evidence="1">128-87</strain>
    </source>
</reference>
<organism evidence="1">
    <name type="scientific">Salmonella enterica subsp. diarizonae serovar 48:i:z</name>
    <dbReference type="NCBI Taxonomy" id="1192842"/>
    <lineage>
        <taxon>Bacteria</taxon>
        <taxon>Pseudomonadati</taxon>
        <taxon>Pseudomonadota</taxon>
        <taxon>Gammaproteobacteria</taxon>
        <taxon>Enterobacterales</taxon>
        <taxon>Enterobacteriaceae</taxon>
        <taxon>Salmonella</taxon>
    </lineage>
</organism>
<accession>A0A735VXE1</accession>
<protein>
    <submittedName>
        <fullName evidence="1">DUF945 domain-containing protein</fullName>
    </submittedName>
</protein>